<organism evidence="3 4">
    <name type="scientific">Corynebacterium suicordis DSM 45110</name>
    <dbReference type="NCBI Taxonomy" id="1121369"/>
    <lineage>
        <taxon>Bacteria</taxon>
        <taxon>Bacillati</taxon>
        <taxon>Actinomycetota</taxon>
        <taxon>Actinomycetes</taxon>
        <taxon>Mycobacteriales</taxon>
        <taxon>Corynebacteriaceae</taxon>
        <taxon>Corynebacterium</taxon>
    </lineage>
</organism>
<evidence type="ECO:0000256" key="1">
    <source>
        <dbReference type="SAM" id="MobiDB-lite"/>
    </source>
</evidence>
<dbReference type="Gene3D" id="3.60.15.10">
    <property type="entry name" value="Ribonuclease Z/Hydroxyacylglutathione hydrolase-like"/>
    <property type="match status" value="1"/>
</dbReference>
<comment type="caution">
    <text evidence="3">The sequence shown here is derived from an EMBL/GenBank/DDBJ whole genome shotgun (WGS) entry which is preliminary data.</text>
</comment>
<protein>
    <submittedName>
        <fullName evidence="3">MBL fold metallo-hydrolase</fullName>
    </submittedName>
</protein>
<evidence type="ECO:0000313" key="3">
    <source>
        <dbReference type="EMBL" id="MBF4553725.1"/>
    </source>
</evidence>
<gene>
    <name evidence="3" type="ORF">IRY30_06490</name>
</gene>
<dbReference type="Proteomes" id="UP000635902">
    <property type="component" value="Unassembled WGS sequence"/>
</dbReference>
<evidence type="ECO:0000259" key="2">
    <source>
        <dbReference type="SMART" id="SM00849"/>
    </source>
</evidence>
<dbReference type="SMART" id="SM00849">
    <property type="entry name" value="Lactamase_B"/>
    <property type="match status" value="1"/>
</dbReference>
<dbReference type="PANTHER" id="PTHR46233:SF1">
    <property type="entry name" value="CONSERVED PROTEIN"/>
    <property type="match status" value="1"/>
</dbReference>
<accession>A0ABR9ZK01</accession>
<dbReference type="InterPro" id="IPR001279">
    <property type="entry name" value="Metallo-B-lactamas"/>
</dbReference>
<dbReference type="CDD" id="cd06262">
    <property type="entry name" value="metallo-hydrolase-like_MBL-fold"/>
    <property type="match status" value="1"/>
</dbReference>
<dbReference type="EMBL" id="JADKMY010000002">
    <property type="protein sequence ID" value="MBF4553725.1"/>
    <property type="molecule type" value="Genomic_DNA"/>
</dbReference>
<dbReference type="Pfam" id="PF00753">
    <property type="entry name" value="Lactamase_B"/>
    <property type="match status" value="1"/>
</dbReference>
<dbReference type="PANTHER" id="PTHR46233">
    <property type="entry name" value="HYDROXYACYLGLUTATHIONE HYDROLASE GLOC"/>
    <property type="match status" value="1"/>
</dbReference>
<dbReference type="RefSeq" id="WP_194556634.1">
    <property type="nucleotide sequence ID" value="NZ_JADKMY010000002.1"/>
</dbReference>
<reference evidence="3 4" key="1">
    <citation type="submission" date="2020-10" db="EMBL/GenBank/DDBJ databases">
        <title>Novel species in genus Corynebacterium.</title>
        <authorList>
            <person name="Zhang G."/>
        </authorList>
    </citation>
    <scope>NUCLEOTIDE SEQUENCE [LARGE SCALE GENOMIC DNA]</scope>
    <source>
        <strain evidence="3 4">DSM 45110</strain>
    </source>
</reference>
<keyword evidence="4" id="KW-1185">Reference proteome</keyword>
<dbReference type="InterPro" id="IPR036866">
    <property type="entry name" value="RibonucZ/Hydroxyglut_hydro"/>
</dbReference>
<evidence type="ECO:0000313" key="4">
    <source>
        <dbReference type="Proteomes" id="UP000635902"/>
    </source>
</evidence>
<proteinExistence type="predicted"/>
<sequence>MTSSLTFVPEIDHLENPRATQAVKLLADATLIHTTVAPMDNNCWFVVSPSGDALLIDAAGDAEHLLDIASEANIRITDVLTTHQHDDHVQALEAVLKATSARHHAGRTDAPGLPVAADETYGTDDGQSELLRLAGDFQVMDLHVVELRGHTPGGIAVLANNETYFQPPRAFVGDSLFPGGVGKTENPEDFQQPIDDVEQRILNQPEETIVHPGHGDSTTVGEELPQVDEWRQRGW</sequence>
<feature type="domain" description="Metallo-beta-lactamase" evidence="2">
    <location>
        <begin position="40"/>
        <end position="214"/>
    </location>
</feature>
<feature type="region of interest" description="Disordered" evidence="1">
    <location>
        <begin position="208"/>
        <end position="235"/>
    </location>
</feature>
<name>A0ABR9ZK01_9CORY</name>
<dbReference type="InterPro" id="IPR051453">
    <property type="entry name" value="MBL_Glyoxalase_II"/>
</dbReference>
<dbReference type="SUPFAM" id="SSF56281">
    <property type="entry name" value="Metallo-hydrolase/oxidoreductase"/>
    <property type="match status" value="1"/>
</dbReference>